<comment type="caution">
    <text evidence="2">The sequence shown here is derived from an EMBL/GenBank/DDBJ whole genome shotgun (WGS) entry which is preliminary data.</text>
</comment>
<protein>
    <recommendedName>
        <fullName evidence="1">RNA polymerase sigma-70 ECF-like HTH domain-containing protein</fullName>
    </recommendedName>
</protein>
<evidence type="ECO:0000313" key="3">
    <source>
        <dbReference type="Proteomes" id="UP000177370"/>
    </source>
</evidence>
<dbReference type="GO" id="GO:0006352">
    <property type="term" value="P:DNA-templated transcription initiation"/>
    <property type="evidence" value="ECO:0007669"/>
    <property type="project" value="InterPro"/>
</dbReference>
<dbReference type="InterPro" id="IPR036388">
    <property type="entry name" value="WH-like_DNA-bd_sf"/>
</dbReference>
<accession>A0A1F6V5Q3</accession>
<evidence type="ECO:0000259" key="1">
    <source>
        <dbReference type="Pfam" id="PF07638"/>
    </source>
</evidence>
<sequence length="227" mass="26085">MSIGALGSFPHIEKPAKGLSRREVVEQVFNRYHKNLINWCIYKLKTKNLGFDHQSDAEEIVAEVYATLLDEKKSPIDLNNPNIEAYLNTALQHAIGHYIREKNTKKRRPEGLLLSLEEVEDRKDIAPQLTQYFAEHTSQHTSDKEEMYEKIEQALKRLGSRNPKMAKIIKERYGLGKTQVQIAESYGEKKQNIQYLEKQALGFLYGIITGRIMSDLSIPKGKIKKQG</sequence>
<dbReference type="SUPFAM" id="SSF88659">
    <property type="entry name" value="Sigma3 and sigma4 domains of RNA polymerase sigma factors"/>
    <property type="match status" value="1"/>
</dbReference>
<reference evidence="2 3" key="1">
    <citation type="journal article" date="2016" name="Nat. Commun.">
        <title>Thousands of microbial genomes shed light on interconnected biogeochemical processes in an aquifer system.</title>
        <authorList>
            <person name="Anantharaman K."/>
            <person name="Brown C.T."/>
            <person name="Hug L.A."/>
            <person name="Sharon I."/>
            <person name="Castelle C.J."/>
            <person name="Probst A.J."/>
            <person name="Thomas B.C."/>
            <person name="Singh A."/>
            <person name="Wilkins M.J."/>
            <person name="Karaoz U."/>
            <person name="Brodie E.L."/>
            <person name="Williams K.H."/>
            <person name="Hubbard S.S."/>
            <person name="Banfield J.F."/>
        </authorList>
    </citation>
    <scope>NUCLEOTIDE SEQUENCE [LARGE SCALE GENOMIC DNA]</scope>
</reference>
<dbReference type="Proteomes" id="UP000177370">
    <property type="component" value="Unassembled WGS sequence"/>
</dbReference>
<dbReference type="EMBL" id="MFTP01000024">
    <property type="protein sequence ID" value="OGI65003.1"/>
    <property type="molecule type" value="Genomic_DNA"/>
</dbReference>
<dbReference type="InterPro" id="IPR053812">
    <property type="entry name" value="HTH_Sigma70_ECF-like"/>
</dbReference>
<dbReference type="Pfam" id="PF07638">
    <property type="entry name" value="Sigma70_ECF"/>
    <property type="match status" value="1"/>
</dbReference>
<dbReference type="AlphaFoldDB" id="A0A1F6V5Q3"/>
<dbReference type="GO" id="GO:0003700">
    <property type="term" value="F:DNA-binding transcription factor activity"/>
    <property type="evidence" value="ECO:0007669"/>
    <property type="project" value="InterPro"/>
</dbReference>
<gene>
    <name evidence="2" type="ORF">A2647_02290</name>
</gene>
<dbReference type="InterPro" id="IPR014284">
    <property type="entry name" value="RNA_pol_sigma-70_dom"/>
</dbReference>
<dbReference type="InterPro" id="IPR013324">
    <property type="entry name" value="RNA_pol_sigma_r3/r4-like"/>
</dbReference>
<proteinExistence type="predicted"/>
<organism evidence="2 3">
    <name type="scientific">Candidatus Nomurabacteria bacterium RIFCSPHIGHO2_01_FULL_40_24b</name>
    <dbReference type="NCBI Taxonomy" id="1801739"/>
    <lineage>
        <taxon>Bacteria</taxon>
        <taxon>Candidatus Nomuraibacteriota</taxon>
    </lineage>
</organism>
<evidence type="ECO:0000313" key="2">
    <source>
        <dbReference type="EMBL" id="OGI65003.1"/>
    </source>
</evidence>
<name>A0A1F6V5Q3_9BACT</name>
<feature type="domain" description="RNA polymerase sigma-70 ECF-like HTH" evidence="1">
    <location>
        <begin position="25"/>
        <end position="185"/>
    </location>
</feature>
<dbReference type="NCBIfam" id="TIGR02937">
    <property type="entry name" value="sigma70-ECF"/>
    <property type="match status" value="1"/>
</dbReference>
<dbReference type="Gene3D" id="1.10.10.10">
    <property type="entry name" value="Winged helix-like DNA-binding domain superfamily/Winged helix DNA-binding domain"/>
    <property type="match status" value="1"/>
</dbReference>